<dbReference type="CDD" id="cd00229">
    <property type="entry name" value="SGNH_hydrolase"/>
    <property type="match status" value="1"/>
</dbReference>
<dbReference type="GeneID" id="108719068"/>
<accession>A0A8J1L0U9</accession>
<dbReference type="Proteomes" id="UP000186698">
    <property type="component" value="Chromosome 6L"/>
</dbReference>
<dbReference type="InterPro" id="IPR036514">
    <property type="entry name" value="SGNH_hydro_sf"/>
</dbReference>
<dbReference type="RefSeq" id="XP_041422163.1">
    <property type="nucleotide sequence ID" value="XM_041566229.1"/>
</dbReference>
<dbReference type="OrthoDB" id="9909727at2759"/>
<sequence length="285" mass="32528">MLKKRKCESDSSIRNTEKNNTTEQQRKKRDVGRTLLRSEQVHKSNHFMINDGSVHQNTSLSKEPGVRYADWMGDSLIQTLTENSSSTIRQLHGNKLCVWIIGHSYIHRARKRAALKRQGVQLGFSPKNISLRWFGVPGMRWSGVFSTVNKNATLGRNPDVLVLHAGGNDMGLVPLKELIENMKHDINKIKIMFPKLVIVWSDMVPRLTWKYGRDYRSLEKSRIKINRVLSKFVYSLGGLAVRHRVLEERLPKYYIHDGVHLSDSALDLFLNSISAGIEDALSLIG</sequence>
<dbReference type="SUPFAM" id="SSF52266">
    <property type="entry name" value="SGNH hydrolase"/>
    <property type="match status" value="1"/>
</dbReference>
<protein>
    <submittedName>
        <fullName evidence="3 4">Uncharacterized protein LOC108719068 isoform X1</fullName>
    </submittedName>
</protein>
<dbReference type="RefSeq" id="XP_041422164.1">
    <property type="nucleotide sequence ID" value="XM_041566230.1"/>
</dbReference>
<dbReference type="Gene3D" id="3.40.50.1110">
    <property type="entry name" value="SGNH hydrolase"/>
    <property type="match status" value="1"/>
</dbReference>
<evidence type="ECO:0000256" key="1">
    <source>
        <dbReference type="SAM" id="MobiDB-lite"/>
    </source>
</evidence>
<dbReference type="AlphaFoldDB" id="A0A8J1L0U9"/>
<name>A0A8J1L0U9_XENLA</name>
<proteinExistence type="predicted"/>
<gene>
    <name evidence="3 4" type="primary">LOC108719068</name>
</gene>
<evidence type="ECO:0000313" key="2">
    <source>
        <dbReference type="Proteomes" id="UP000186698"/>
    </source>
</evidence>
<organism evidence="2 4">
    <name type="scientific">Xenopus laevis</name>
    <name type="common">African clawed frog</name>
    <dbReference type="NCBI Taxonomy" id="8355"/>
    <lineage>
        <taxon>Eukaryota</taxon>
        <taxon>Metazoa</taxon>
        <taxon>Chordata</taxon>
        <taxon>Craniata</taxon>
        <taxon>Vertebrata</taxon>
        <taxon>Euteleostomi</taxon>
        <taxon>Amphibia</taxon>
        <taxon>Batrachia</taxon>
        <taxon>Anura</taxon>
        <taxon>Pipoidea</taxon>
        <taxon>Pipidae</taxon>
        <taxon>Xenopodinae</taxon>
        <taxon>Xenopus</taxon>
        <taxon>Xenopus</taxon>
    </lineage>
</organism>
<feature type="compositionally biased region" description="Basic and acidic residues" evidence="1">
    <location>
        <begin position="7"/>
        <end position="17"/>
    </location>
</feature>
<evidence type="ECO:0000313" key="4">
    <source>
        <dbReference type="RefSeq" id="XP_041422164.1"/>
    </source>
</evidence>
<keyword evidence="2" id="KW-1185">Reference proteome</keyword>
<evidence type="ECO:0000313" key="3">
    <source>
        <dbReference type="RefSeq" id="XP_041422163.1"/>
    </source>
</evidence>
<reference evidence="3 4" key="1">
    <citation type="submission" date="2025-04" db="UniProtKB">
        <authorList>
            <consortium name="RefSeq"/>
        </authorList>
    </citation>
    <scope>IDENTIFICATION</scope>
    <source>
        <strain evidence="3 4">J_2021</strain>
        <tissue evidence="3 4">Erythrocytes</tissue>
    </source>
</reference>
<feature type="region of interest" description="Disordered" evidence="1">
    <location>
        <begin position="1"/>
        <end position="33"/>
    </location>
</feature>